<proteinExistence type="inferred from homology"/>
<evidence type="ECO:0000313" key="5">
    <source>
        <dbReference type="EMBL" id="TVU10921.1"/>
    </source>
</evidence>
<feature type="signal peptide" evidence="4">
    <location>
        <begin position="1"/>
        <end position="26"/>
    </location>
</feature>
<dbReference type="GO" id="GO:0016042">
    <property type="term" value="P:lipid catabolic process"/>
    <property type="evidence" value="ECO:0007669"/>
    <property type="project" value="UniProtKB-KW"/>
</dbReference>
<dbReference type="OrthoDB" id="1600564at2759"/>
<dbReference type="InterPro" id="IPR051058">
    <property type="entry name" value="GDSL_Est/Lipase"/>
</dbReference>
<evidence type="ECO:0008006" key="7">
    <source>
        <dbReference type="Google" id="ProtNLM"/>
    </source>
</evidence>
<evidence type="ECO:0000256" key="2">
    <source>
        <dbReference type="ARBA" id="ARBA00022801"/>
    </source>
</evidence>
<dbReference type="PROSITE" id="PS51257">
    <property type="entry name" value="PROKAR_LIPOPROTEIN"/>
    <property type="match status" value="1"/>
</dbReference>
<reference evidence="5 6" key="1">
    <citation type="journal article" date="2019" name="Sci. Rep.">
        <title>A high-quality genome of Eragrostis curvula grass provides insights into Poaceae evolution and supports new strategies to enhance forage quality.</title>
        <authorList>
            <person name="Carballo J."/>
            <person name="Santos B.A.C.M."/>
            <person name="Zappacosta D."/>
            <person name="Garbus I."/>
            <person name="Selva J.P."/>
            <person name="Gallo C.A."/>
            <person name="Diaz A."/>
            <person name="Albertini E."/>
            <person name="Caccamo M."/>
            <person name="Echenique V."/>
        </authorList>
    </citation>
    <scope>NUCLEOTIDE SEQUENCE [LARGE SCALE GENOMIC DNA]</scope>
    <source>
        <strain evidence="6">cv. Victoria</strain>
        <tissue evidence="5">Leaf</tissue>
    </source>
</reference>
<keyword evidence="6" id="KW-1185">Reference proteome</keyword>
<evidence type="ECO:0000313" key="6">
    <source>
        <dbReference type="Proteomes" id="UP000324897"/>
    </source>
</evidence>
<evidence type="ECO:0000256" key="1">
    <source>
        <dbReference type="ARBA" id="ARBA00008668"/>
    </source>
</evidence>
<dbReference type="InterPro" id="IPR001087">
    <property type="entry name" value="GDSL"/>
</dbReference>
<keyword evidence="3" id="KW-0442">Lipid degradation</keyword>
<feature type="chain" id="PRO_5023898057" description="GDSL esterase/lipase" evidence="4">
    <location>
        <begin position="27"/>
        <end position="398"/>
    </location>
</feature>
<evidence type="ECO:0000256" key="3">
    <source>
        <dbReference type="ARBA" id="ARBA00022963"/>
    </source>
</evidence>
<dbReference type="InterPro" id="IPR035669">
    <property type="entry name" value="SGNH_plant_lipase-like"/>
</dbReference>
<name>A0A5J9TJT5_9POAL</name>
<keyword evidence="3" id="KW-0443">Lipid metabolism</keyword>
<dbReference type="CDD" id="cd01837">
    <property type="entry name" value="SGNH_plant_lipase_like"/>
    <property type="match status" value="1"/>
</dbReference>
<protein>
    <recommendedName>
        <fullName evidence="7">GDSL esterase/lipase</fullName>
    </recommendedName>
</protein>
<dbReference type="Gene3D" id="3.40.50.1110">
    <property type="entry name" value="SGNH hydrolase"/>
    <property type="match status" value="1"/>
</dbReference>
<dbReference type="InterPro" id="IPR036514">
    <property type="entry name" value="SGNH_hydro_sf"/>
</dbReference>
<dbReference type="Pfam" id="PF00657">
    <property type="entry name" value="Lipase_GDSL"/>
    <property type="match status" value="1"/>
</dbReference>
<organism evidence="5 6">
    <name type="scientific">Eragrostis curvula</name>
    <name type="common">weeping love grass</name>
    <dbReference type="NCBI Taxonomy" id="38414"/>
    <lineage>
        <taxon>Eukaryota</taxon>
        <taxon>Viridiplantae</taxon>
        <taxon>Streptophyta</taxon>
        <taxon>Embryophyta</taxon>
        <taxon>Tracheophyta</taxon>
        <taxon>Spermatophyta</taxon>
        <taxon>Magnoliopsida</taxon>
        <taxon>Liliopsida</taxon>
        <taxon>Poales</taxon>
        <taxon>Poaceae</taxon>
        <taxon>PACMAD clade</taxon>
        <taxon>Chloridoideae</taxon>
        <taxon>Eragrostideae</taxon>
        <taxon>Eragrostidinae</taxon>
        <taxon>Eragrostis</taxon>
    </lineage>
</organism>
<evidence type="ECO:0000256" key="4">
    <source>
        <dbReference type="SAM" id="SignalP"/>
    </source>
</evidence>
<gene>
    <name evidence="5" type="ORF">EJB05_44476</name>
</gene>
<comment type="similarity">
    <text evidence="1">Belongs to the 'GDSL' lipolytic enzyme family.</text>
</comment>
<dbReference type="Proteomes" id="UP000324897">
    <property type="component" value="Chromosome 3"/>
</dbReference>
<accession>A0A5J9TJT5</accession>
<sequence>MGPIVKGITVLSLVTMVCFQVPGAFACCKKRRPSVPAMYVFGDGVLDVGNNNYLPLGDSNRADHPYYGIDLPGGQPTGRFSNGYNIADFIAMAMGFTMSPPPYLSLTGAIQIDTNFSGINYASADASILNTPVDEVIIPLQKQVEYFEASIGRMETNLSKHELNKLVSKSLFLISFGTIDLQFLYRLSKFKSPLGNKLNVPYLISSYGSAITTLYNKGVRKFMIINVPPFGCVPGARNFRSGGCNEAMNSFASQFNEGLKPLLAGLSSSLQGLRYSIADYYAFSNDTFTNPSALGFEDSHSACCNGPCAPPADEHGYDSPPCGNRTQYWFWDQEFPTERAAKLTAAAFYNDDLKKLIESIIVECDRENFRCYRCCRAANPLRSLDPSLSRNPSRGKID</sequence>
<dbReference type="EMBL" id="RWGY01000039">
    <property type="protein sequence ID" value="TVU10921.1"/>
    <property type="molecule type" value="Genomic_DNA"/>
</dbReference>
<dbReference type="GO" id="GO:0016788">
    <property type="term" value="F:hydrolase activity, acting on ester bonds"/>
    <property type="evidence" value="ECO:0007669"/>
    <property type="project" value="InterPro"/>
</dbReference>
<keyword evidence="2" id="KW-0378">Hydrolase</keyword>
<comment type="caution">
    <text evidence="5">The sequence shown here is derived from an EMBL/GenBank/DDBJ whole genome shotgun (WGS) entry which is preliminary data.</text>
</comment>
<keyword evidence="4" id="KW-0732">Signal</keyword>
<dbReference type="Gramene" id="TVU10921">
    <property type="protein sequence ID" value="TVU10921"/>
    <property type="gene ID" value="EJB05_44476"/>
</dbReference>
<feature type="non-terminal residue" evidence="5">
    <location>
        <position position="1"/>
    </location>
</feature>
<dbReference type="PANTHER" id="PTHR45648">
    <property type="entry name" value="GDSL LIPASE/ACYLHYDROLASE FAMILY PROTEIN (AFU_ORTHOLOGUE AFUA_4G14700)"/>
    <property type="match status" value="1"/>
</dbReference>
<dbReference type="AlphaFoldDB" id="A0A5J9TJT5"/>
<dbReference type="PANTHER" id="PTHR45648:SF104">
    <property type="entry name" value="OS02G0292600 PROTEIN"/>
    <property type="match status" value="1"/>
</dbReference>